<keyword evidence="2" id="KW-1185">Reference proteome</keyword>
<dbReference type="Proteomes" id="UP000198575">
    <property type="component" value="Unassembled WGS sequence"/>
</dbReference>
<proteinExistence type="predicted"/>
<dbReference type="EMBL" id="FOVF01000010">
    <property type="protein sequence ID" value="SFN26053.1"/>
    <property type="molecule type" value="Genomic_DNA"/>
</dbReference>
<dbReference type="AlphaFoldDB" id="A0A1I4XKP2"/>
<evidence type="ECO:0000313" key="2">
    <source>
        <dbReference type="Proteomes" id="UP000198575"/>
    </source>
</evidence>
<dbReference type="STRING" id="578942.SAMN05216289_11070"/>
<dbReference type="Pfam" id="PF13783">
    <property type="entry name" value="DUF4177"/>
    <property type="match status" value="1"/>
</dbReference>
<dbReference type="OrthoDB" id="9799495at2"/>
<reference evidence="1 2" key="1">
    <citation type="submission" date="2016-10" db="EMBL/GenBank/DDBJ databases">
        <authorList>
            <person name="de Groot N.N."/>
        </authorList>
    </citation>
    <scope>NUCLEOTIDE SEQUENCE [LARGE SCALE GENOMIC DNA]</scope>
    <source>
        <strain evidence="1 2">CGMCC 1.7659</strain>
    </source>
</reference>
<evidence type="ECO:0008006" key="3">
    <source>
        <dbReference type="Google" id="ProtNLM"/>
    </source>
</evidence>
<sequence>MSDQNWSYQTIEIKPSFLGSFDADTLNEVLTREGMKGWELVSTLNVGPMRPIYLFLKKPR</sequence>
<evidence type="ECO:0000313" key="1">
    <source>
        <dbReference type="EMBL" id="SFN26053.1"/>
    </source>
</evidence>
<accession>A0A1I4XKP2</accession>
<dbReference type="RefSeq" id="WP_092407254.1">
    <property type="nucleotide sequence ID" value="NZ_FOVF01000010.1"/>
</dbReference>
<name>A0A1I4XKP2_9GAMM</name>
<gene>
    <name evidence="1" type="ORF">SAMN05216289_11070</name>
</gene>
<organism evidence="1 2">
    <name type="scientific">Dokdonella immobilis</name>
    <dbReference type="NCBI Taxonomy" id="578942"/>
    <lineage>
        <taxon>Bacteria</taxon>
        <taxon>Pseudomonadati</taxon>
        <taxon>Pseudomonadota</taxon>
        <taxon>Gammaproteobacteria</taxon>
        <taxon>Lysobacterales</taxon>
        <taxon>Rhodanobacteraceae</taxon>
        <taxon>Dokdonella</taxon>
    </lineage>
</organism>
<dbReference type="InterPro" id="IPR025234">
    <property type="entry name" value="YjzH-like"/>
</dbReference>
<protein>
    <recommendedName>
        <fullName evidence="3">DUF4177 domain-containing protein</fullName>
    </recommendedName>
</protein>